<proteinExistence type="predicted"/>
<dbReference type="EMBL" id="JACBPP010000008">
    <property type="protein sequence ID" value="KAF7999957.1"/>
    <property type="molecule type" value="Genomic_DNA"/>
</dbReference>
<comment type="caution">
    <text evidence="2">The sequence shown here is derived from an EMBL/GenBank/DDBJ whole genome shotgun (WGS) entry which is preliminary data.</text>
</comment>
<evidence type="ECO:0000313" key="3">
    <source>
        <dbReference type="Proteomes" id="UP000649328"/>
    </source>
</evidence>
<feature type="transmembrane region" description="Helical" evidence="1">
    <location>
        <begin position="20"/>
        <end position="39"/>
    </location>
</feature>
<organism evidence="2 3">
    <name type="scientific">Metschnikowia pulcherrima</name>
    <dbReference type="NCBI Taxonomy" id="27326"/>
    <lineage>
        <taxon>Eukaryota</taxon>
        <taxon>Fungi</taxon>
        <taxon>Dikarya</taxon>
        <taxon>Ascomycota</taxon>
        <taxon>Saccharomycotina</taxon>
        <taxon>Pichiomycetes</taxon>
        <taxon>Metschnikowiaceae</taxon>
        <taxon>Metschnikowia</taxon>
    </lineage>
</organism>
<gene>
    <name evidence="2" type="ORF">HF325_005806</name>
</gene>
<feature type="transmembrane region" description="Helical" evidence="1">
    <location>
        <begin position="125"/>
        <end position="143"/>
    </location>
</feature>
<sequence>MQPEPNIVPSNNHGFKWSVVTPRALAAFGTATTLTVAVFNYYRSAVYYLIFKLTAWSLDAYGMHYLALPFFTPVEKIAGIAAASLSVPDPTQSFAMSASAYYPHGHGTYRAYTDAFSYVSANNSVFDFLVSNILLVLIHLGWIDPYSKSYQLLCYLGCTSLYAKMSHWFDRSFFCTPVLLCASHWISSHLPIA</sequence>
<evidence type="ECO:0000313" key="2">
    <source>
        <dbReference type="EMBL" id="KAF7999957.1"/>
    </source>
</evidence>
<protein>
    <submittedName>
        <fullName evidence="2">Uncharacterized protein</fullName>
    </submittedName>
</protein>
<name>A0A8H7GN17_9ASCO</name>
<reference evidence="2" key="1">
    <citation type="submission" date="2020-10" db="EMBL/GenBank/DDBJ databases">
        <title>The Whole-Genome Sequence of Metschnikowia persimmonesis, a Novel Endophytic Yeast Species Isolated from Medicinal Plant Diospyros kaki Thumb.</title>
        <authorList>
            <person name="Rahmat E."/>
            <person name="Kang Y."/>
        </authorList>
    </citation>
    <scope>NUCLEOTIDE SEQUENCE</scope>
    <source>
        <strain evidence="2">KIOM G15050</strain>
    </source>
</reference>
<dbReference type="AlphaFoldDB" id="A0A8H7GN17"/>
<keyword evidence="1" id="KW-1133">Transmembrane helix</keyword>
<evidence type="ECO:0000256" key="1">
    <source>
        <dbReference type="SAM" id="Phobius"/>
    </source>
</evidence>
<keyword evidence="1" id="KW-0812">Transmembrane</keyword>
<dbReference type="Proteomes" id="UP000649328">
    <property type="component" value="Unassembled WGS sequence"/>
</dbReference>
<accession>A0A8H7GN17</accession>
<keyword evidence="3" id="KW-1185">Reference proteome</keyword>
<keyword evidence="1" id="KW-0472">Membrane</keyword>